<dbReference type="InterPro" id="IPR005467">
    <property type="entry name" value="His_kinase_dom"/>
</dbReference>
<dbReference type="Gene3D" id="3.30.450.40">
    <property type="match status" value="1"/>
</dbReference>
<feature type="compositionally biased region" description="Polar residues" evidence="5">
    <location>
        <begin position="378"/>
        <end position="411"/>
    </location>
</feature>
<dbReference type="CDD" id="cd17546">
    <property type="entry name" value="REC_hyHK_CKI1_RcsC-like"/>
    <property type="match status" value="1"/>
</dbReference>
<proteinExistence type="predicted"/>
<gene>
    <name evidence="8" type="ORF">OHC33_001714</name>
</gene>
<dbReference type="SUPFAM" id="SSF55781">
    <property type="entry name" value="GAF domain-like"/>
    <property type="match status" value="1"/>
</dbReference>
<dbReference type="InterPro" id="IPR029016">
    <property type="entry name" value="GAF-like_dom_sf"/>
</dbReference>
<feature type="domain" description="Histidine kinase" evidence="6">
    <location>
        <begin position="593"/>
        <end position="860"/>
    </location>
</feature>
<dbReference type="SUPFAM" id="SSF52172">
    <property type="entry name" value="CheY-like"/>
    <property type="match status" value="1"/>
</dbReference>
<dbReference type="Pfam" id="PF00512">
    <property type="entry name" value="HisKA"/>
    <property type="match status" value="1"/>
</dbReference>
<comment type="caution">
    <text evidence="8">The sequence shown here is derived from an EMBL/GenBank/DDBJ whole genome shotgun (WGS) entry which is preliminary data.</text>
</comment>
<dbReference type="PROSITE" id="PS50110">
    <property type="entry name" value="RESPONSE_REGULATORY"/>
    <property type="match status" value="1"/>
</dbReference>
<dbReference type="InterPro" id="IPR003661">
    <property type="entry name" value="HisK_dim/P_dom"/>
</dbReference>
<evidence type="ECO:0000313" key="8">
    <source>
        <dbReference type="EMBL" id="KAK5957341.1"/>
    </source>
</evidence>
<feature type="modified residue" description="4-aspartylphosphate" evidence="4">
    <location>
        <position position="1117"/>
    </location>
</feature>
<dbReference type="PROSITE" id="PS50109">
    <property type="entry name" value="HIS_KIN"/>
    <property type="match status" value="1"/>
</dbReference>
<dbReference type="PANTHER" id="PTHR43719:SF28">
    <property type="entry name" value="PEROXIDE STRESS-ACTIVATED HISTIDINE KINASE MAK1-RELATED"/>
    <property type="match status" value="1"/>
</dbReference>
<dbReference type="SMART" id="SM00387">
    <property type="entry name" value="HATPase_c"/>
    <property type="match status" value="1"/>
</dbReference>
<dbReference type="InterPro" id="IPR004358">
    <property type="entry name" value="Sig_transdc_His_kin-like_C"/>
</dbReference>
<dbReference type="InterPro" id="IPR011006">
    <property type="entry name" value="CheY-like_superfamily"/>
</dbReference>
<protein>
    <submittedName>
        <fullName evidence="8">Uncharacterized protein</fullName>
    </submittedName>
</protein>
<dbReference type="Pfam" id="PF01590">
    <property type="entry name" value="GAF"/>
    <property type="match status" value="1"/>
</dbReference>
<evidence type="ECO:0000259" key="7">
    <source>
        <dbReference type="PROSITE" id="PS50110"/>
    </source>
</evidence>
<keyword evidence="9" id="KW-1185">Reference proteome</keyword>
<dbReference type="Pfam" id="PF02518">
    <property type="entry name" value="HATPase_c"/>
    <property type="match status" value="1"/>
</dbReference>
<evidence type="ECO:0000256" key="5">
    <source>
        <dbReference type="SAM" id="MobiDB-lite"/>
    </source>
</evidence>
<dbReference type="InterPro" id="IPR003594">
    <property type="entry name" value="HATPase_dom"/>
</dbReference>
<dbReference type="PANTHER" id="PTHR43719">
    <property type="entry name" value="TWO-COMPONENT HISTIDINE KINASE"/>
    <property type="match status" value="1"/>
</dbReference>
<keyword evidence="2" id="KW-0808">Transferase</keyword>
<sequence>MAQSERLEELYKYFRSARDEVHIDIDCDGEYEPGHAQLSRDPVLNALAQLGVHRLGCERAFVSLIDNENQYVVAEVTKSVSLYNGGYHPADGGLAIGVKVMDLVSGVCPGTMPAFTDLTYQTSSPSIIANANSFVIPDFTLESEYKAKPYVTAFPFMRFYTGVPIRSDAGHVIGTYSVMDNKPRKGIDEQDLLVLTEIASSIMRHLELLKTQTSHDSALSLLRSLKSFVKGSNTSAGTADTRSGVQKQSLPMETGNPVGPESRSTDQAPPDTARHESSNASTGNESYAPNGASASQNRSVEFASPFAKPIQPESSTGVKTSPDNMVNGASVTSAKQRSVQGSEASAASSWYGALLERASSSIRAAMQMDEVIFVDAPSSTSSFPERNIASKTNAPTSANKSTRFTTRNQEQVADLPQRGHCRIPRSNGSHPSSHIPLGDAAHLTPNEQHRISEDLHNSLLSQFPGGCFFNFPSKETEDDPTVPPSADHTDAPSTDRTSSAYVPGSGEQNHQKHLESAAHLAFPLAKSMMFLPLFSLENRDCPFSIIAWSSEKRRIIQQEDFSYLGLFGVAIEAEFARILSAIQNRAKSDFISSISHELRSPLHGILGNVELLLDSDVGQEQRQMAEMIEKCGRSLLSTMDHILTYSKINSSTKDRRPSIHGIGNNEAEAASIDLSAVIEDSVDTLMTGNHFRALSSKQGVSSGSKSLVMSYERPTRSKDTQQEPGPLVNLTIDHCPSWYVATDAPVWARCVMNVLGNALKYTESGIIEVKLHLAPPPTDESGEHMKTAILSISDTGRGISSDYLRSHLFEPFLQENASSNGLGLGLSIVKKMIDGLNGSINVQSTLGKGTTVEISVPLAVESSMEQGDHSNLHYPGRKICFVGKTQRRGAPEPDSHLPSRGENGAALCSALSVYCRQWFGMEVSHAATLEDAEADVVAIFDKELELFQNGTINDKYQGSHYPRRALIIVPTASSTNTRPHSTKTDGVFHLIPPFGPRRLAATLKQALDYTDRLKNGITTSEKPAVEAVLPLRTKSQEAEPNQNGVVVAPNEAPVEEHQPEAHPSVMTLIVDDNEVNVKLLEKCLKRWGMAYKTAFDGAQAVDIFKNSGYTFDYVLMDISMPVMNGIEATRAIRNLEAAQNSHPRARIIAMTGLGNERNRQEALASGMDVFLTKPIRLRDVKTLLEVG</sequence>
<feature type="domain" description="Response regulatory" evidence="7">
    <location>
        <begin position="1066"/>
        <end position="1187"/>
    </location>
</feature>
<dbReference type="CDD" id="cd00082">
    <property type="entry name" value="HisKA"/>
    <property type="match status" value="1"/>
</dbReference>
<dbReference type="SUPFAM" id="SSF55874">
    <property type="entry name" value="ATPase domain of HSP90 chaperone/DNA topoisomerase II/histidine kinase"/>
    <property type="match status" value="1"/>
</dbReference>
<name>A0AAN8FF53_9EURO</name>
<dbReference type="InterPro" id="IPR003018">
    <property type="entry name" value="GAF"/>
</dbReference>
<dbReference type="FunFam" id="3.30.450.40:FF:000083">
    <property type="entry name" value="Sensor histidine kinase/response regulator, putative (AFU_orthologue AFUA_4G00660)"/>
    <property type="match status" value="1"/>
</dbReference>
<accession>A0AAN8FF53</accession>
<reference evidence="8 9" key="1">
    <citation type="submission" date="2022-12" db="EMBL/GenBank/DDBJ databases">
        <title>Genomic features and morphological characterization of a novel Knufia sp. strain isolated from spacecraft assembly facility.</title>
        <authorList>
            <person name="Teixeira M."/>
            <person name="Chander A.M."/>
            <person name="Stajich J.E."/>
            <person name="Venkateswaran K."/>
        </authorList>
    </citation>
    <scope>NUCLEOTIDE SEQUENCE [LARGE SCALE GENOMIC DNA]</scope>
    <source>
        <strain evidence="8 9">FJI-L2-BK-P2</strain>
    </source>
</reference>
<evidence type="ECO:0000256" key="3">
    <source>
        <dbReference type="ARBA" id="ARBA00022777"/>
    </source>
</evidence>
<dbReference type="InterPro" id="IPR001789">
    <property type="entry name" value="Sig_transdc_resp-reg_receiver"/>
</dbReference>
<dbReference type="Proteomes" id="UP001316803">
    <property type="component" value="Unassembled WGS sequence"/>
</dbReference>
<feature type="compositionally biased region" description="Polar residues" evidence="5">
    <location>
        <begin position="312"/>
        <end position="328"/>
    </location>
</feature>
<feature type="region of interest" description="Disordered" evidence="5">
    <location>
        <begin position="472"/>
        <end position="510"/>
    </location>
</feature>
<organism evidence="8 9">
    <name type="scientific">Knufia fluminis</name>
    <dbReference type="NCBI Taxonomy" id="191047"/>
    <lineage>
        <taxon>Eukaryota</taxon>
        <taxon>Fungi</taxon>
        <taxon>Dikarya</taxon>
        <taxon>Ascomycota</taxon>
        <taxon>Pezizomycotina</taxon>
        <taxon>Eurotiomycetes</taxon>
        <taxon>Chaetothyriomycetidae</taxon>
        <taxon>Chaetothyriales</taxon>
        <taxon>Trichomeriaceae</taxon>
        <taxon>Knufia</taxon>
    </lineage>
</organism>
<dbReference type="SUPFAM" id="SSF47384">
    <property type="entry name" value="Homodimeric domain of signal transducing histidine kinase"/>
    <property type="match status" value="1"/>
</dbReference>
<dbReference type="SMART" id="SM00448">
    <property type="entry name" value="REC"/>
    <property type="match status" value="1"/>
</dbReference>
<feature type="compositionally biased region" description="Polar residues" evidence="5">
    <location>
        <begin position="491"/>
        <end position="500"/>
    </location>
</feature>
<evidence type="ECO:0000259" key="6">
    <source>
        <dbReference type="PROSITE" id="PS50109"/>
    </source>
</evidence>
<evidence type="ECO:0000256" key="4">
    <source>
        <dbReference type="PROSITE-ProRule" id="PRU00169"/>
    </source>
</evidence>
<dbReference type="Gene3D" id="3.30.565.10">
    <property type="entry name" value="Histidine kinase-like ATPase, C-terminal domain"/>
    <property type="match status" value="1"/>
</dbReference>
<dbReference type="InterPro" id="IPR050956">
    <property type="entry name" value="2C_system_His_kinase"/>
</dbReference>
<feature type="compositionally biased region" description="Polar residues" evidence="5">
    <location>
        <begin position="231"/>
        <end position="251"/>
    </location>
</feature>
<dbReference type="AlphaFoldDB" id="A0AAN8FF53"/>
<dbReference type="FunFam" id="1.10.287.130:FF:000023">
    <property type="entry name" value="Sensor histidine kinase/response regulator, putative"/>
    <property type="match status" value="1"/>
</dbReference>
<evidence type="ECO:0000256" key="1">
    <source>
        <dbReference type="ARBA" id="ARBA00022553"/>
    </source>
</evidence>
<dbReference type="SMART" id="SM00388">
    <property type="entry name" value="HisKA"/>
    <property type="match status" value="1"/>
</dbReference>
<feature type="region of interest" description="Disordered" evidence="5">
    <location>
        <begin position="231"/>
        <end position="328"/>
    </location>
</feature>
<evidence type="ECO:0000313" key="9">
    <source>
        <dbReference type="Proteomes" id="UP001316803"/>
    </source>
</evidence>
<dbReference type="InterPro" id="IPR036097">
    <property type="entry name" value="HisK_dim/P_sf"/>
</dbReference>
<evidence type="ECO:0000256" key="2">
    <source>
        <dbReference type="ARBA" id="ARBA00022679"/>
    </source>
</evidence>
<feature type="compositionally biased region" description="Polar residues" evidence="5">
    <location>
        <begin position="278"/>
        <end position="299"/>
    </location>
</feature>
<dbReference type="PRINTS" id="PR00344">
    <property type="entry name" value="BCTRLSENSOR"/>
</dbReference>
<dbReference type="GO" id="GO:0000155">
    <property type="term" value="F:phosphorelay sensor kinase activity"/>
    <property type="evidence" value="ECO:0007669"/>
    <property type="project" value="InterPro"/>
</dbReference>
<dbReference type="Gene3D" id="3.40.50.2300">
    <property type="match status" value="1"/>
</dbReference>
<dbReference type="EMBL" id="JAKLMC020000003">
    <property type="protein sequence ID" value="KAK5957341.1"/>
    <property type="molecule type" value="Genomic_DNA"/>
</dbReference>
<dbReference type="Pfam" id="PF00072">
    <property type="entry name" value="Response_reg"/>
    <property type="match status" value="1"/>
</dbReference>
<dbReference type="InterPro" id="IPR036890">
    <property type="entry name" value="HATPase_C_sf"/>
</dbReference>
<feature type="region of interest" description="Disordered" evidence="5">
    <location>
        <begin position="378"/>
        <end position="440"/>
    </location>
</feature>
<keyword evidence="1 4" id="KW-0597">Phosphoprotein</keyword>
<keyword evidence="3" id="KW-0418">Kinase</keyword>
<dbReference type="Gene3D" id="1.10.287.130">
    <property type="match status" value="1"/>
</dbReference>